<reference evidence="1 2" key="1">
    <citation type="submission" date="2022-04" db="EMBL/GenBank/DDBJ databases">
        <title>Identification of a novel bacterium isolated from mangrove sediments.</title>
        <authorList>
            <person name="Pan X."/>
        </authorList>
    </citation>
    <scope>NUCLEOTIDE SEQUENCE [LARGE SCALE GENOMIC DNA]</scope>
    <source>
        <strain evidence="1 2">B2638</strain>
    </source>
</reference>
<gene>
    <name evidence="1" type="ORF">MTR66_09110</name>
</gene>
<dbReference type="RefSeq" id="WP_243919969.1">
    <property type="nucleotide sequence ID" value="NZ_JALHLG010000009.1"/>
</dbReference>
<comment type="caution">
    <text evidence="1">The sequence shown here is derived from an EMBL/GenBank/DDBJ whole genome shotgun (WGS) entry which is preliminary data.</text>
</comment>
<organism evidence="1 2">
    <name type="scientific">Novosphingobium beihaiensis</name>
    <dbReference type="NCBI Taxonomy" id="2930389"/>
    <lineage>
        <taxon>Bacteria</taxon>
        <taxon>Pseudomonadati</taxon>
        <taxon>Pseudomonadota</taxon>
        <taxon>Alphaproteobacteria</taxon>
        <taxon>Sphingomonadales</taxon>
        <taxon>Sphingomonadaceae</taxon>
        <taxon>Novosphingobium</taxon>
    </lineage>
</organism>
<protein>
    <submittedName>
        <fullName evidence="1">Uncharacterized protein</fullName>
    </submittedName>
</protein>
<keyword evidence="2" id="KW-1185">Reference proteome</keyword>
<sequence>MVFRFPTHRDPSQVAPSATAPTSRRALLGALAATPAALPIIASPGGARVLSPGSVSEVPVTLHRTWAGRDLSRARYRNAEEFFAGIEAGIAPGGAGLLYHTGIVIQLALSAHLIDVGFEDAWCARHVGLHLDRSLALANASGLGLDAPPIASLAGFLSPYGQWRHADLGAPPDCPFAPAEMRSLTRALLDHVRAVTGHRFPARGRQHRGRG</sequence>
<dbReference type="EMBL" id="JALHLG010000009">
    <property type="protein sequence ID" value="MCJ2186972.1"/>
    <property type="molecule type" value="Genomic_DNA"/>
</dbReference>
<evidence type="ECO:0000313" key="1">
    <source>
        <dbReference type="EMBL" id="MCJ2186972.1"/>
    </source>
</evidence>
<dbReference type="Proteomes" id="UP001202281">
    <property type="component" value="Unassembled WGS sequence"/>
</dbReference>
<name>A0ABT0BPM0_9SPHN</name>
<evidence type="ECO:0000313" key="2">
    <source>
        <dbReference type="Proteomes" id="UP001202281"/>
    </source>
</evidence>
<proteinExistence type="predicted"/>
<accession>A0ABT0BPM0</accession>